<dbReference type="PROSITE" id="PS51751">
    <property type="entry name" value="EXPERA"/>
    <property type="match status" value="1"/>
</dbReference>
<comment type="cofactor">
    <cofactor evidence="1 12">
        <name>heme</name>
        <dbReference type="ChEBI" id="CHEBI:30413"/>
    </cofactor>
</comment>
<feature type="transmembrane region" description="Helical" evidence="14">
    <location>
        <begin position="657"/>
        <end position="680"/>
    </location>
</feature>
<name>A0AAI9Z374_9PEZI</name>
<comment type="similarity">
    <text evidence="3">Belongs to the cytochrome P450 family.</text>
</comment>
<feature type="transmembrane region" description="Helical" evidence="14">
    <location>
        <begin position="627"/>
        <end position="645"/>
    </location>
</feature>
<comment type="subcellular location">
    <subcellularLocation>
        <location evidence="2">Membrane</location>
        <topology evidence="2">Multi-pass membrane protein</topology>
    </subcellularLocation>
</comment>
<gene>
    <name evidence="16" type="ORF">CCOS01_04888</name>
</gene>
<dbReference type="EMBL" id="MOOE01000004">
    <property type="protein sequence ID" value="KAK1532905.1"/>
    <property type="molecule type" value="Genomic_DNA"/>
</dbReference>
<keyword evidence="11 13" id="KW-0472">Membrane</keyword>
<dbReference type="CDD" id="cd11058">
    <property type="entry name" value="CYP60B-like"/>
    <property type="match status" value="1"/>
</dbReference>
<comment type="caution">
    <text evidence="16">The sequence shown here is derived from an EMBL/GenBank/DDBJ whole genome shotgun (WGS) entry which is preliminary data.</text>
</comment>
<dbReference type="InterPro" id="IPR036396">
    <property type="entry name" value="Cyt_P450_sf"/>
</dbReference>
<proteinExistence type="inferred from homology"/>
<dbReference type="AlphaFoldDB" id="A0AAI9Z374"/>
<dbReference type="GO" id="GO:0005506">
    <property type="term" value="F:iron ion binding"/>
    <property type="evidence" value="ECO:0007669"/>
    <property type="project" value="InterPro"/>
</dbReference>
<evidence type="ECO:0000256" key="13">
    <source>
        <dbReference type="PROSITE-ProRule" id="PRU01087"/>
    </source>
</evidence>
<evidence type="ECO:0000256" key="5">
    <source>
        <dbReference type="ARBA" id="ARBA00022692"/>
    </source>
</evidence>
<evidence type="ECO:0000256" key="14">
    <source>
        <dbReference type="SAM" id="Phobius"/>
    </source>
</evidence>
<evidence type="ECO:0000256" key="2">
    <source>
        <dbReference type="ARBA" id="ARBA00004141"/>
    </source>
</evidence>
<keyword evidence="5 13" id="KW-0812">Transmembrane</keyword>
<dbReference type="SUPFAM" id="SSF48264">
    <property type="entry name" value="Cytochrome P450"/>
    <property type="match status" value="1"/>
</dbReference>
<dbReference type="PANTHER" id="PTHR24305:SF230">
    <property type="entry name" value="P450, PUTATIVE (EUROFUNG)-RELATED"/>
    <property type="match status" value="1"/>
</dbReference>
<feature type="domain" description="EXPERA" evidence="15">
    <location>
        <begin position="559"/>
        <end position="711"/>
    </location>
</feature>
<dbReference type="PROSITE" id="PS00086">
    <property type="entry name" value="CYTOCHROME_P450"/>
    <property type="match status" value="1"/>
</dbReference>
<evidence type="ECO:0000313" key="17">
    <source>
        <dbReference type="Proteomes" id="UP001240678"/>
    </source>
</evidence>
<dbReference type="PRINTS" id="PR00385">
    <property type="entry name" value="P450"/>
</dbReference>
<dbReference type="GO" id="GO:0016705">
    <property type="term" value="F:oxidoreductase activity, acting on paired donors, with incorporation or reduction of molecular oxygen"/>
    <property type="evidence" value="ECO:0007669"/>
    <property type="project" value="InterPro"/>
</dbReference>
<dbReference type="InterPro" id="IPR017972">
    <property type="entry name" value="Cyt_P450_CS"/>
</dbReference>
<dbReference type="Gene3D" id="1.10.630.10">
    <property type="entry name" value="Cytochrome P450"/>
    <property type="match status" value="1"/>
</dbReference>
<dbReference type="Proteomes" id="UP001240678">
    <property type="component" value="Unassembled WGS sequence"/>
</dbReference>
<feature type="transmembrane region" description="Helical" evidence="14">
    <location>
        <begin position="561"/>
        <end position="583"/>
    </location>
</feature>
<evidence type="ECO:0000256" key="7">
    <source>
        <dbReference type="ARBA" id="ARBA00022989"/>
    </source>
</evidence>
<evidence type="ECO:0000256" key="8">
    <source>
        <dbReference type="ARBA" id="ARBA00023002"/>
    </source>
</evidence>
<keyword evidence="6 12" id="KW-0479">Metal-binding</keyword>
<dbReference type="GO" id="GO:0009403">
    <property type="term" value="P:toxin biosynthetic process"/>
    <property type="evidence" value="ECO:0007669"/>
    <property type="project" value="UniProtKB-ARBA"/>
</dbReference>
<dbReference type="PRINTS" id="PR00463">
    <property type="entry name" value="EP450I"/>
</dbReference>
<evidence type="ECO:0000256" key="9">
    <source>
        <dbReference type="ARBA" id="ARBA00023004"/>
    </source>
</evidence>
<evidence type="ECO:0000256" key="3">
    <source>
        <dbReference type="ARBA" id="ARBA00010617"/>
    </source>
</evidence>
<feature type="binding site" description="axial binding residue" evidence="12">
    <location>
        <position position="442"/>
    </location>
    <ligand>
        <name>heme</name>
        <dbReference type="ChEBI" id="CHEBI:30413"/>
    </ligand>
    <ligandPart>
        <name>Fe</name>
        <dbReference type="ChEBI" id="CHEBI:18248"/>
    </ligandPart>
</feature>
<feature type="transmembrane region" description="Helical" evidence="14">
    <location>
        <begin position="700"/>
        <end position="719"/>
    </location>
</feature>
<dbReference type="PANTHER" id="PTHR24305">
    <property type="entry name" value="CYTOCHROME P450"/>
    <property type="match status" value="1"/>
</dbReference>
<evidence type="ECO:0000256" key="10">
    <source>
        <dbReference type="ARBA" id="ARBA00023033"/>
    </source>
</evidence>
<evidence type="ECO:0000313" key="16">
    <source>
        <dbReference type="EMBL" id="KAK1532905.1"/>
    </source>
</evidence>
<dbReference type="FunFam" id="1.10.630.10:FF:000047">
    <property type="entry name" value="Cytochrome P450 monooxygenase"/>
    <property type="match status" value="1"/>
</dbReference>
<dbReference type="RefSeq" id="XP_060317027.1">
    <property type="nucleotide sequence ID" value="XM_060453069.1"/>
</dbReference>
<dbReference type="InterPro" id="IPR033118">
    <property type="entry name" value="EXPERA"/>
</dbReference>
<accession>A0AAI9Z374</accession>
<keyword evidence="8" id="KW-0560">Oxidoreductase</keyword>
<dbReference type="GO" id="GO:0016020">
    <property type="term" value="C:membrane"/>
    <property type="evidence" value="ECO:0007669"/>
    <property type="project" value="UniProtKB-SubCell"/>
</dbReference>
<dbReference type="InterPro" id="IPR002401">
    <property type="entry name" value="Cyt_P450_E_grp-I"/>
</dbReference>
<dbReference type="InterPro" id="IPR050121">
    <property type="entry name" value="Cytochrome_P450_monoxygenase"/>
</dbReference>
<keyword evidence="9 12" id="KW-0408">Iron</keyword>
<evidence type="ECO:0000256" key="12">
    <source>
        <dbReference type="PIRSR" id="PIRSR602401-1"/>
    </source>
</evidence>
<keyword evidence="10" id="KW-0503">Monooxygenase</keyword>
<evidence type="ECO:0000259" key="15">
    <source>
        <dbReference type="PROSITE" id="PS51751"/>
    </source>
</evidence>
<dbReference type="GO" id="GO:0004497">
    <property type="term" value="F:monooxygenase activity"/>
    <property type="evidence" value="ECO:0007669"/>
    <property type="project" value="UniProtKB-KW"/>
</dbReference>
<sequence length="732" mass="83196">MAVLHSFLTAITACAAFIAVYTVSCIFYNLFLHPLRHYPGPISMRATRWAFCHRLIKGALPMDVLELHKKYGDVVRVAPDELAYCNVNAWKDIMGHRSAGSPTFEKAPKFYRPTAEQPINIVNTNGAEHAMLRRQLSHGFSERSLRDQQPLIMKYVDLMIQRLHEHCSGEEPVDLMSWYNFTTFDIIGDLAFGEPFGCLEKSEYHPWVKAIFQSARLGVFAQTAGHFPFLKKIIFTLLATKAAKKARGENLARAKAKLERRMELGKKEGGRPDLIEGLLKKKDELNISFETLAANSNTLIIGGSETTATLLAGVTYYLLMNRDCLAKLTDEVRSSFKTEEEINLVSVNKLTYMLACLDEALRVYPPVSMGLPRVTPKGGATICGNFVPENTIVAIHQWAINHNEQYFKDPYGFHPERFMGDEKFASDNREAFQPFHIGSRNCLGRNLAYVEMRLILARLIWNFDIEIDEDYKDWAKKQQVFILWDKGPLKARLTPIFREITLTSSSLMFSSTQRGVTIVKRLSSIRASPQSEHRRKSPGSAIIELSQEVVMSASARTWRDSAYLVISGIQLTAMLLVDLVPFYPSALYAAPSSPLHFLQVLRDFYISTYNDPFFTASHENLPSWFKLFTYIEIVYQLPMAAWMVYRFSRNTGTTAGFELAVLVFCVECALTTLTCIYDVFHWDPAVYSQAQKNVFVFNLYGPWAVIPALMGLDMWLRILKRVNTADSTKKLQ</sequence>
<dbReference type="GO" id="GO:0020037">
    <property type="term" value="F:heme binding"/>
    <property type="evidence" value="ECO:0007669"/>
    <property type="project" value="InterPro"/>
</dbReference>
<reference evidence="16 17" key="1">
    <citation type="submission" date="2016-10" db="EMBL/GenBank/DDBJ databases">
        <title>The genome sequence of Colletotrichum fioriniae PJ7.</title>
        <authorList>
            <person name="Baroncelli R."/>
        </authorList>
    </citation>
    <scope>NUCLEOTIDE SEQUENCE [LARGE SCALE GENOMIC DNA]</scope>
    <source>
        <strain evidence="16 17">IMI 309622</strain>
    </source>
</reference>
<evidence type="ECO:0000256" key="11">
    <source>
        <dbReference type="ARBA" id="ARBA00023136"/>
    </source>
</evidence>
<evidence type="ECO:0000256" key="4">
    <source>
        <dbReference type="ARBA" id="ARBA00022617"/>
    </source>
</evidence>
<dbReference type="InterPro" id="IPR001128">
    <property type="entry name" value="Cyt_P450"/>
</dbReference>
<dbReference type="Pfam" id="PF05241">
    <property type="entry name" value="EBP"/>
    <property type="match status" value="1"/>
</dbReference>
<organism evidence="16 17">
    <name type="scientific">Colletotrichum costaricense</name>
    <dbReference type="NCBI Taxonomy" id="1209916"/>
    <lineage>
        <taxon>Eukaryota</taxon>
        <taxon>Fungi</taxon>
        <taxon>Dikarya</taxon>
        <taxon>Ascomycota</taxon>
        <taxon>Pezizomycotina</taxon>
        <taxon>Sordariomycetes</taxon>
        <taxon>Hypocreomycetidae</taxon>
        <taxon>Glomerellales</taxon>
        <taxon>Glomerellaceae</taxon>
        <taxon>Colletotrichum</taxon>
        <taxon>Colletotrichum acutatum species complex</taxon>
    </lineage>
</organism>
<keyword evidence="4 12" id="KW-0349">Heme</keyword>
<evidence type="ECO:0000256" key="6">
    <source>
        <dbReference type="ARBA" id="ARBA00022723"/>
    </source>
</evidence>
<dbReference type="GeneID" id="85336616"/>
<keyword evidence="17" id="KW-1185">Reference proteome</keyword>
<keyword evidence="7 13" id="KW-1133">Transmembrane helix</keyword>
<dbReference type="Pfam" id="PF00067">
    <property type="entry name" value="p450"/>
    <property type="match status" value="1"/>
</dbReference>
<protein>
    <submittedName>
        <fullName evidence="16">Cytochrome P450 ClCP1</fullName>
    </submittedName>
</protein>
<evidence type="ECO:0000256" key="1">
    <source>
        <dbReference type="ARBA" id="ARBA00001971"/>
    </source>
</evidence>
<feature type="transmembrane region" description="Helical" evidence="14">
    <location>
        <begin position="6"/>
        <end position="31"/>
    </location>
</feature>